<reference evidence="2" key="1">
    <citation type="submission" date="2020-04" db="EMBL/GenBank/DDBJ databases">
        <authorList>
            <person name="Alioto T."/>
            <person name="Alioto T."/>
            <person name="Gomez Garrido J."/>
        </authorList>
    </citation>
    <scope>NUCLEOTIDE SEQUENCE</scope>
    <source>
        <strain evidence="2">A484AB</strain>
    </source>
</reference>
<dbReference type="EMBL" id="CACRXK020010055">
    <property type="protein sequence ID" value="CAB4018551.1"/>
    <property type="molecule type" value="Genomic_DNA"/>
</dbReference>
<feature type="region of interest" description="Disordered" evidence="1">
    <location>
        <begin position="1"/>
        <end position="68"/>
    </location>
</feature>
<evidence type="ECO:0000313" key="3">
    <source>
        <dbReference type="Proteomes" id="UP001152795"/>
    </source>
</evidence>
<dbReference type="PANTHER" id="PTHR33050">
    <property type="entry name" value="REVERSE TRANSCRIPTASE DOMAIN-CONTAINING PROTEIN"/>
    <property type="match status" value="1"/>
</dbReference>
<feature type="region of interest" description="Disordered" evidence="1">
    <location>
        <begin position="92"/>
        <end position="128"/>
    </location>
</feature>
<dbReference type="InterPro" id="IPR010998">
    <property type="entry name" value="Integrase_recombinase_N"/>
</dbReference>
<evidence type="ECO:0000313" key="2">
    <source>
        <dbReference type="EMBL" id="CAB4018551.1"/>
    </source>
</evidence>
<feature type="compositionally biased region" description="Basic and acidic residues" evidence="1">
    <location>
        <begin position="32"/>
        <end position="63"/>
    </location>
</feature>
<dbReference type="SUPFAM" id="SSF47823">
    <property type="entry name" value="lambda integrase-like, N-terminal domain"/>
    <property type="match status" value="1"/>
</dbReference>
<evidence type="ECO:0000256" key="1">
    <source>
        <dbReference type="SAM" id="MobiDB-lite"/>
    </source>
</evidence>
<feature type="compositionally biased region" description="Basic residues" evidence="1">
    <location>
        <begin position="100"/>
        <end position="109"/>
    </location>
</feature>
<feature type="compositionally biased region" description="Polar residues" evidence="1">
    <location>
        <begin position="152"/>
        <end position="178"/>
    </location>
</feature>
<protein>
    <submittedName>
        <fullName evidence="2">Uncharacterized protein</fullName>
    </submittedName>
</protein>
<dbReference type="CDD" id="cd09275">
    <property type="entry name" value="RNase_HI_RT_DIRS1"/>
    <property type="match status" value="1"/>
</dbReference>
<feature type="compositionally biased region" description="Polar residues" evidence="1">
    <location>
        <begin position="1"/>
        <end position="26"/>
    </location>
</feature>
<dbReference type="AlphaFoldDB" id="A0A6S7JQK5"/>
<dbReference type="Gene3D" id="1.10.150.130">
    <property type="match status" value="1"/>
</dbReference>
<dbReference type="Proteomes" id="UP001152795">
    <property type="component" value="Unassembled WGS sequence"/>
</dbReference>
<proteinExistence type="predicted"/>
<feature type="region of interest" description="Disordered" evidence="1">
    <location>
        <begin position="147"/>
        <end position="178"/>
    </location>
</feature>
<keyword evidence="3" id="KW-1185">Reference proteome</keyword>
<dbReference type="OrthoDB" id="6771932at2759"/>
<gene>
    <name evidence="2" type="ORF">PACLA_8A068315</name>
</gene>
<name>A0A6S7JQK5_PARCT</name>
<sequence length="551" mass="60736">MSFNSGTPTSESPMSLGQPDHTSGLTGQDGGQPDHAHSQDMTDTRHARDQYDPIDGRPDRDPQPDENIGQTLAVIKEGISSLAAALHSFVSNKGMSSRTTKSKKHKHRRASSESEPSEDDTMDFPPKRLRVDDDALSIAPSDNDIHDFLNGSVATGENTDGNAGQSNNGDNNTVNDTPASFDPAEIKFLDSLNNALNEDEQTGPKVVQNLADIAIKRWDSKLELQWWVHNIVESTNVISRDQPSHVLTTDASLTGWGAVYEGLQTYCKSLNNTHIRVYLDNTTAIAVINHMGTSHSPNCNSLGKRIWEWCIGQNIWLTAAHIPGVDNTIADSELRSTKTHTEWMIDNSILQGVLTQFGFQPNIDIFASRLNAQFPAYVSYRPDPGAIAVDAFTLNLAFPPFSVIATLLQKIQEEGATGIVVVLDWPTQSCLPLIRQELIARGLSDGTIQIIMSSWCQATGKQYRCYLLKWISFCQDNGINIERASIQHGLEFLTFLYKQGLGYSAINTARSALSAVITLDSQRKFGEHPLVTRFLKGVFKLKPSLPRYSVV</sequence>
<comment type="caution">
    <text evidence="2">The sequence shown here is derived from an EMBL/GenBank/DDBJ whole genome shotgun (WGS) entry which is preliminary data.</text>
</comment>
<organism evidence="2 3">
    <name type="scientific">Paramuricea clavata</name>
    <name type="common">Red gorgonian</name>
    <name type="synonym">Violescent sea-whip</name>
    <dbReference type="NCBI Taxonomy" id="317549"/>
    <lineage>
        <taxon>Eukaryota</taxon>
        <taxon>Metazoa</taxon>
        <taxon>Cnidaria</taxon>
        <taxon>Anthozoa</taxon>
        <taxon>Octocorallia</taxon>
        <taxon>Malacalcyonacea</taxon>
        <taxon>Plexauridae</taxon>
        <taxon>Paramuricea</taxon>
    </lineage>
</organism>
<dbReference type="PANTHER" id="PTHR33050:SF7">
    <property type="entry name" value="RIBONUCLEASE H"/>
    <property type="match status" value="1"/>
</dbReference>
<accession>A0A6S7JQK5</accession>
<dbReference type="InterPro" id="IPR052055">
    <property type="entry name" value="Hepadnavirus_pol/RT"/>
</dbReference>